<evidence type="ECO:0000313" key="2">
    <source>
        <dbReference type="EMBL" id="OGC48181.1"/>
    </source>
</evidence>
<sequence>MFGNYPVNDDWIFVRQIEAFNQGIFSLSAELDPSFVAQGFLGLLWGKLFGISFINLQLLTLLIAVLATFIFIYTLKEMNIKKSVILLCTVLFFFNPIIFISAFTFMTENYYLLFFAGSIYFYLKFLNNQNKQSYLSIGSILVLISILIRQVGVMIGLSLIFVLLCDLYRNKKLIKSDVFPIVIVSFFIILGLLITIIWPRFSENRILILPEQFNIRFRYLLLSLHYLPLFVLPLLAGLRVKIFGNKVMMVISLPIFVFLLWFLYNFDFYPVGNVFYLEELYAKSDFRSAFSLFDNIFFKSSFAVLTAFCITKFIIFLLVKIRSTADKLKIDPINLFLLILGLSNYLILLFSSDFYDRYLIPSFICFFLLFIRNYSREINVNRFVVFCLIIVVFIVVTLQWEFSSKNRLMWEQVKALSEKTGLISQISLNDTYTNYIITQKENDFTGLIERKSFEKKCFIQDYSVDSNSKILEYILNLEDYIDGNILEKKKPYLVNKKEGLPRVKKHIDNLIYNQEYFSLLFNIVGRRTFVASWCDESV</sequence>
<keyword evidence="1" id="KW-0472">Membrane</keyword>
<evidence type="ECO:0000313" key="3">
    <source>
        <dbReference type="Proteomes" id="UP000177458"/>
    </source>
</evidence>
<evidence type="ECO:0008006" key="4">
    <source>
        <dbReference type="Google" id="ProtNLM"/>
    </source>
</evidence>
<keyword evidence="1" id="KW-1133">Transmembrane helix</keyword>
<keyword evidence="1" id="KW-0812">Transmembrane</keyword>
<feature type="transmembrane region" description="Helical" evidence="1">
    <location>
        <begin position="134"/>
        <end position="165"/>
    </location>
</feature>
<accession>A0A1F4UT96</accession>
<feature type="transmembrane region" description="Helical" evidence="1">
    <location>
        <begin position="333"/>
        <end position="352"/>
    </location>
</feature>
<feature type="transmembrane region" description="Helical" evidence="1">
    <location>
        <begin position="219"/>
        <end position="240"/>
    </location>
</feature>
<gene>
    <name evidence="2" type="ORF">A3A69_01330</name>
</gene>
<feature type="transmembrane region" description="Helical" evidence="1">
    <location>
        <begin position="358"/>
        <end position="375"/>
    </location>
</feature>
<feature type="transmembrane region" description="Helical" evidence="1">
    <location>
        <begin position="247"/>
        <end position="264"/>
    </location>
</feature>
<comment type="caution">
    <text evidence="2">The sequence shown here is derived from an EMBL/GenBank/DDBJ whole genome shotgun (WGS) entry which is preliminary data.</text>
</comment>
<feature type="transmembrane region" description="Helical" evidence="1">
    <location>
        <begin position="382"/>
        <end position="400"/>
    </location>
</feature>
<feature type="transmembrane region" description="Helical" evidence="1">
    <location>
        <begin position="296"/>
        <end position="321"/>
    </location>
</feature>
<proteinExistence type="predicted"/>
<name>A0A1F4UT96_UNCKA</name>
<feature type="transmembrane region" description="Helical" evidence="1">
    <location>
        <begin position="177"/>
        <end position="199"/>
    </location>
</feature>
<feature type="transmembrane region" description="Helical" evidence="1">
    <location>
        <begin position="48"/>
        <end position="72"/>
    </location>
</feature>
<dbReference type="AlphaFoldDB" id="A0A1F4UT96"/>
<organism evidence="2 3">
    <name type="scientific">candidate division WWE3 bacterium RIFCSPLOWO2_01_FULL_37_15</name>
    <dbReference type="NCBI Taxonomy" id="1802622"/>
    <lineage>
        <taxon>Bacteria</taxon>
        <taxon>Katanobacteria</taxon>
    </lineage>
</organism>
<protein>
    <recommendedName>
        <fullName evidence="4">Glycosyltransferase RgtA/B/C/D-like domain-containing protein</fullName>
    </recommendedName>
</protein>
<feature type="transmembrane region" description="Helical" evidence="1">
    <location>
        <begin position="84"/>
        <end position="106"/>
    </location>
</feature>
<dbReference type="Proteomes" id="UP000177458">
    <property type="component" value="Unassembled WGS sequence"/>
</dbReference>
<reference evidence="2 3" key="1">
    <citation type="journal article" date="2016" name="Nat. Commun.">
        <title>Thousands of microbial genomes shed light on interconnected biogeochemical processes in an aquifer system.</title>
        <authorList>
            <person name="Anantharaman K."/>
            <person name="Brown C.T."/>
            <person name="Hug L.A."/>
            <person name="Sharon I."/>
            <person name="Castelle C.J."/>
            <person name="Probst A.J."/>
            <person name="Thomas B.C."/>
            <person name="Singh A."/>
            <person name="Wilkins M.J."/>
            <person name="Karaoz U."/>
            <person name="Brodie E.L."/>
            <person name="Williams K.H."/>
            <person name="Hubbard S.S."/>
            <person name="Banfield J.F."/>
        </authorList>
    </citation>
    <scope>NUCLEOTIDE SEQUENCE [LARGE SCALE GENOMIC DNA]</scope>
</reference>
<evidence type="ECO:0000256" key="1">
    <source>
        <dbReference type="SAM" id="Phobius"/>
    </source>
</evidence>
<dbReference type="EMBL" id="MEVF01000045">
    <property type="protein sequence ID" value="OGC48181.1"/>
    <property type="molecule type" value="Genomic_DNA"/>
</dbReference>